<dbReference type="PANTHER" id="PTHR10830:SF5">
    <property type="entry name" value="DOLICHYL-DIPHOSPHOOLIGOSACCHARIDE--PROTEIN GLYCOSYLTRANSFERASE 48 KDA SUBUNIT"/>
    <property type="match status" value="1"/>
</dbReference>
<proteinExistence type="predicted"/>
<dbReference type="AlphaFoldDB" id="A0A8X7UP29"/>
<keyword evidence="1" id="KW-1133">Transmembrane helix</keyword>
<dbReference type="Proteomes" id="UP000886595">
    <property type="component" value="Unassembled WGS sequence"/>
</dbReference>
<evidence type="ECO:0000259" key="2">
    <source>
        <dbReference type="Pfam" id="PF23358"/>
    </source>
</evidence>
<keyword evidence="4" id="KW-1185">Reference proteome</keyword>
<feature type="transmembrane region" description="Helical" evidence="1">
    <location>
        <begin position="93"/>
        <end position="115"/>
    </location>
</feature>
<dbReference type="GO" id="GO:0018279">
    <property type="term" value="P:protein N-linked glycosylation via asparagine"/>
    <property type="evidence" value="ECO:0007669"/>
    <property type="project" value="InterPro"/>
</dbReference>
<accession>A0A8X7UP29</accession>
<organism evidence="3 4">
    <name type="scientific">Brassica carinata</name>
    <name type="common">Ethiopian mustard</name>
    <name type="synonym">Abyssinian cabbage</name>
    <dbReference type="NCBI Taxonomy" id="52824"/>
    <lineage>
        <taxon>Eukaryota</taxon>
        <taxon>Viridiplantae</taxon>
        <taxon>Streptophyta</taxon>
        <taxon>Embryophyta</taxon>
        <taxon>Tracheophyta</taxon>
        <taxon>Spermatophyta</taxon>
        <taxon>Magnoliopsida</taxon>
        <taxon>eudicotyledons</taxon>
        <taxon>Gunneridae</taxon>
        <taxon>Pentapetalae</taxon>
        <taxon>rosids</taxon>
        <taxon>malvids</taxon>
        <taxon>Brassicales</taxon>
        <taxon>Brassicaceae</taxon>
        <taxon>Brassiceae</taxon>
        <taxon>Brassica</taxon>
    </lineage>
</organism>
<name>A0A8X7UP29_BRACI</name>
<dbReference type="InterPro" id="IPR055459">
    <property type="entry name" value="OST48_MD"/>
</dbReference>
<keyword evidence="1" id="KW-0812">Transmembrane</keyword>
<gene>
    <name evidence="3" type="ORF">Bca52824_055876</name>
</gene>
<dbReference type="GO" id="GO:0008250">
    <property type="term" value="C:oligosaccharyltransferase complex"/>
    <property type="evidence" value="ECO:0007669"/>
    <property type="project" value="TreeGrafter"/>
</dbReference>
<dbReference type="InterPro" id="IPR005013">
    <property type="entry name" value="DDOST_48_kDa_subunit"/>
</dbReference>
<reference evidence="3 4" key="1">
    <citation type="submission" date="2020-02" db="EMBL/GenBank/DDBJ databases">
        <authorList>
            <person name="Ma Q."/>
            <person name="Huang Y."/>
            <person name="Song X."/>
            <person name="Pei D."/>
        </authorList>
    </citation>
    <scope>NUCLEOTIDE SEQUENCE [LARGE SCALE GENOMIC DNA]</scope>
    <source>
        <strain evidence="3">Sxm20200214</strain>
        <tissue evidence="3">Leaf</tissue>
    </source>
</reference>
<dbReference type="OrthoDB" id="29105at2759"/>
<dbReference type="Pfam" id="PF23358">
    <property type="entry name" value="OST48_MD"/>
    <property type="match status" value="1"/>
</dbReference>
<comment type="caution">
    <text evidence="3">The sequence shown here is derived from an EMBL/GenBank/DDBJ whole genome shotgun (WGS) entry which is preliminary data.</text>
</comment>
<evidence type="ECO:0000313" key="4">
    <source>
        <dbReference type="Proteomes" id="UP000886595"/>
    </source>
</evidence>
<dbReference type="EMBL" id="JAAMPC010000011">
    <property type="protein sequence ID" value="KAG2284656.1"/>
    <property type="molecule type" value="Genomic_DNA"/>
</dbReference>
<evidence type="ECO:0000313" key="3">
    <source>
        <dbReference type="EMBL" id="KAG2284656.1"/>
    </source>
</evidence>
<protein>
    <recommendedName>
        <fullName evidence="2">OST48 middle domain-containing protein</fullName>
    </recommendedName>
</protein>
<evidence type="ECO:0000256" key="1">
    <source>
        <dbReference type="SAM" id="Phobius"/>
    </source>
</evidence>
<sequence length="117" mass="13775">MRLFRGVAHSLNPSNNLFVTELSKWVFHERGHLKAGSLVHHRVGEADEPAIYRIKDDLEFSVEILEWVTEELGTIPVRPYRHNEYERFIPTAYPYYGACFTTMAGFFVFSFVYLYHK</sequence>
<keyword evidence="1" id="KW-0472">Membrane</keyword>
<dbReference type="PANTHER" id="PTHR10830">
    <property type="entry name" value="DOLICHYL-DIPHOSPHOOLIGOSACCHARIDE--PROTEIN GLYCOSYLTRANSFERASE 48 KDA SUBUNIT"/>
    <property type="match status" value="1"/>
</dbReference>
<feature type="domain" description="OST48 middle" evidence="2">
    <location>
        <begin position="73"/>
        <end position="117"/>
    </location>
</feature>